<dbReference type="GO" id="GO:0008270">
    <property type="term" value="F:zinc ion binding"/>
    <property type="evidence" value="ECO:0007669"/>
    <property type="project" value="UniProtKB-UniRule"/>
</dbReference>
<reference evidence="8" key="1">
    <citation type="submission" date="2023-07" db="EMBL/GenBank/DDBJ databases">
        <title>Genomic Encyclopedia of Type Strains, Phase IV (KMG-IV): sequencing the most valuable type-strain genomes for metagenomic binning, comparative biology and taxonomic classification.</title>
        <authorList>
            <person name="Goeker M."/>
        </authorList>
    </citation>
    <scope>NUCLEOTIDE SEQUENCE</scope>
    <source>
        <strain evidence="8">DSM 21202</strain>
    </source>
</reference>
<dbReference type="EMBL" id="JAUSUL010000007">
    <property type="protein sequence ID" value="MDQ0317670.1"/>
    <property type="molecule type" value="Genomic_DNA"/>
</dbReference>
<dbReference type="PROSITE" id="PS00705">
    <property type="entry name" value="PROK_CO2_ANHYDRASE_2"/>
    <property type="match status" value="1"/>
</dbReference>
<dbReference type="SUPFAM" id="SSF53056">
    <property type="entry name" value="beta-carbonic anhydrase, cab"/>
    <property type="match status" value="1"/>
</dbReference>
<dbReference type="PANTHER" id="PTHR11002">
    <property type="entry name" value="CARBONIC ANHYDRASE"/>
    <property type="match status" value="1"/>
</dbReference>
<dbReference type="EC" id="4.2.1.1" evidence="7"/>
<comment type="similarity">
    <text evidence="1 7">Belongs to the beta-class carbonic anhydrase family.</text>
</comment>
<feature type="binding site" evidence="6">
    <location>
        <position position="96"/>
    </location>
    <ligand>
        <name>Zn(2+)</name>
        <dbReference type="ChEBI" id="CHEBI:29105"/>
    </ligand>
</feature>
<dbReference type="AlphaFoldDB" id="A0AAE4AUQ5"/>
<evidence type="ECO:0000313" key="9">
    <source>
        <dbReference type="Proteomes" id="UP001229244"/>
    </source>
</evidence>
<dbReference type="Gene3D" id="3.40.1050.10">
    <property type="entry name" value="Carbonic anhydrase"/>
    <property type="match status" value="1"/>
</dbReference>
<keyword evidence="4 7" id="KW-0456">Lyase</keyword>
<dbReference type="FunFam" id="3.40.1050.10:FF:000001">
    <property type="entry name" value="Carbonic anhydrase"/>
    <property type="match status" value="1"/>
</dbReference>
<feature type="binding site" evidence="6">
    <location>
        <position position="42"/>
    </location>
    <ligand>
        <name>Zn(2+)</name>
        <dbReference type="ChEBI" id="CHEBI:29105"/>
    </ligand>
</feature>
<dbReference type="RefSeq" id="WP_306887594.1">
    <property type="nucleotide sequence ID" value="NZ_JAUSUL010000007.1"/>
</dbReference>
<accession>A0AAE4AUQ5</accession>
<comment type="caution">
    <text evidence="8">The sequence shown here is derived from an EMBL/GenBank/DDBJ whole genome shotgun (WGS) entry which is preliminary data.</text>
</comment>
<dbReference type="CDD" id="cd00883">
    <property type="entry name" value="beta_CA_cladeA"/>
    <property type="match status" value="1"/>
</dbReference>
<comment type="function">
    <text evidence="7">Reversible hydration of carbon dioxide.</text>
</comment>
<dbReference type="PROSITE" id="PS00704">
    <property type="entry name" value="PROK_CO2_ANHYDRASE_1"/>
    <property type="match status" value="1"/>
</dbReference>
<evidence type="ECO:0000256" key="2">
    <source>
        <dbReference type="ARBA" id="ARBA00022723"/>
    </source>
</evidence>
<dbReference type="GO" id="GO:0015976">
    <property type="term" value="P:carbon utilization"/>
    <property type="evidence" value="ECO:0007669"/>
    <property type="project" value="InterPro"/>
</dbReference>
<evidence type="ECO:0000256" key="4">
    <source>
        <dbReference type="ARBA" id="ARBA00023239"/>
    </source>
</evidence>
<keyword evidence="9" id="KW-1185">Reference proteome</keyword>
<keyword evidence="3 6" id="KW-0862">Zinc</keyword>
<dbReference type="PANTHER" id="PTHR11002:SF76">
    <property type="entry name" value="CARBONIC ANHYDRASE"/>
    <property type="match status" value="1"/>
</dbReference>
<evidence type="ECO:0000256" key="6">
    <source>
        <dbReference type="PIRSR" id="PIRSR601765-1"/>
    </source>
</evidence>
<comment type="catalytic activity">
    <reaction evidence="5 7">
        <text>hydrogencarbonate + H(+) = CO2 + H2O</text>
        <dbReference type="Rhea" id="RHEA:10748"/>
        <dbReference type="ChEBI" id="CHEBI:15377"/>
        <dbReference type="ChEBI" id="CHEBI:15378"/>
        <dbReference type="ChEBI" id="CHEBI:16526"/>
        <dbReference type="ChEBI" id="CHEBI:17544"/>
        <dbReference type="EC" id="4.2.1.1"/>
    </reaction>
</comment>
<evidence type="ECO:0000313" key="8">
    <source>
        <dbReference type="EMBL" id="MDQ0317670.1"/>
    </source>
</evidence>
<evidence type="ECO:0000256" key="3">
    <source>
        <dbReference type="ARBA" id="ARBA00022833"/>
    </source>
</evidence>
<sequence>MLRHLLQQNKDWAARQVERDAGYFDRLVHQQSPKYLWIGCADSRVPANVITDLPPGEVFVHRNIANLVHHADINCQSVMQFAVEVLKVQHIIVCGHYGCGGIRAAMERSPGGLVDHWLQPIRDIARLHRDELDAIASVSDRYDRLCELSVEAQARRVLEDPIVRDALDRGQDIHVHGWAYRLTNGHINCIADDLRRLEV</sequence>
<evidence type="ECO:0000256" key="1">
    <source>
        <dbReference type="ARBA" id="ARBA00006217"/>
    </source>
</evidence>
<evidence type="ECO:0000256" key="5">
    <source>
        <dbReference type="ARBA" id="ARBA00048348"/>
    </source>
</evidence>
<keyword evidence="2 6" id="KW-0479">Metal-binding</keyword>
<evidence type="ECO:0000256" key="7">
    <source>
        <dbReference type="RuleBase" id="RU003956"/>
    </source>
</evidence>
<feature type="binding site" evidence="6">
    <location>
        <position position="99"/>
    </location>
    <ligand>
        <name>Zn(2+)</name>
        <dbReference type="ChEBI" id="CHEBI:29105"/>
    </ligand>
</feature>
<dbReference type="InterPro" id="IPR015892">
    <property type="entry name" value="Carbonic_anhydrase_CS"/>
</dbReference>
<dbReference type="Pfam" id="PF00484">
    <property type="entry name" value="Pro_CA"/>
    <property type="match status" value="1"/>
</dbReference>
<organism evidence="8 9">
    <name type="scientific">Amorphus orientalis</name>
    <dbReference type="NCBI Taxonomy" id="649198"/>
    <lineage>
        <taxon>Bacteria</taxon>
        <taxon>Pseudomonadati</taxon>
        <taxon>Pseudomonadota</taxon>
        <taxon>Alphaproteobacteria</taxon>
        <taxon>Hyphomicrobiales</taxon>
        <taxon>Amorphaceae</taxon>
        <taxon>Amorphus</taxon>
    </lineage>
</organism>
<dbReference type="SMART" id="SM00947">
    <property type="entry name" value="Pro_CA"/>
    <property type="match status" value="1"/>
</dbReference>
<name>A0AAE4AUQ5_9HYPH</name>
<dbReference type="InterPro" id="IPR036874">
    <property type="entry name" value="Carbonic_anhydrase_sf"/>
</dbReference>
<dbReference type="InterPro" id="IPR001765">
    <property type="entry name" value="Carbonic_anhydrase"/>
</dbReference>
<protein>
    <recommendedName>
        <fullName evidence="7">Carbonic anhydrase</fullName>
        <ecNumber evidence="7">4.2.1.1</ecNumber>
    </recommendedName>
    <alternativeName>
        <fullName evidence="7">Carbonate dehydratase</fullName>
    </alternativeName>
</protein>
<proteinExistence type="inferred from homology"/>
<dbReference type="Proteomes" id="UP001229244">
    <property type="component" value="Unassembled WGS sequence"/>
</dbReference>
<gene>
    <name evidence="8" type="ORF">J2S73_004156</name>
</gene>
<feature type="binding site" evidence="6">
    <location>
        <position position="40"/>
    </location>
    <ligand>
        <name>Zn(2+)</name>
        <dbReference type="ChEBI" id="CHEBI:29105"/>
    </ligand>
</feature>
<comment type="cofactor">
    <cofactor evidence="6">
        <name>Zn(2+)</name>
        <dbReference type="ChEBI" id="CHEBI:29105"/>
    </cofactor>
    <text evidence="6">Binds 1 zinc ion per subunit.</text>
</comment>
<dbReference type="GO" id="GO:0004089">
    <property type="term" value="F:carbonate dehydratase activity"/>
    <property type="evidence" value="ECO:0007669"/>
    <property type="project" value="UniProtKB-UniRule"/>
</dbReference>